<dbReference type="InterPro" id="IPR011006">
    <property type="entry name" value="CheY-like_superfamily"/>
</dbReference>
<dbReference type="SUPFAM" id="SSF46894">
    <property type="entry name" value="C-terminal effector domain of the bipartite response regulators"/>
    <property type="match status" value="1"/>
</dbReference>
<evidence type="ECO:0000313" key="3">
    <source>
        <dbReference type="Proteomes" id="UP000256373"/>
    </source>
</evidence>
<dbReference type="Proteomes" id="UP000256373">
    <property type="component" value="Unassembled WGS sequence"/>
</dbReference>
<dbReference type="PANTHER" id="PTHR45566:SF1">
    <property type="entry name" value="HTH-TYPE TRANSCRIPTIONAL REGULATOR YHJB-RELATED"/>
    <property type="match status" value="1"/>
</dbReference>
<reference evidence="2 3" key="1">
    <citation type="submission" date="2018-07" db="EMBL/GenBank/DDBJ databases">
        <title>Dyadobacter roseus sp. nov., isolated from rose rhizosphere soil.</title>
        <authorList>
            <person name="Chen L."/>
        </authorList>
    </citation>
    <scope>NUCLEOTIDE SEQUENCE [LARGE SCALE GENOMIC DNA]</scope>
    <source>
        <strain evidence="2 3">RS19</strain>
    </source>
</reference>
<keyword evidence="3" id="KW-1185">Reference proteome</keyword>
<comment type="caution">
    <text evidence="2">The sequence shown here is derived from an EMBL/GenBank/DDBJ whole genome shotgun (WGS) entry which is preliminary data.</text>
</comment>
<dbReference type="CDD" id="cd06170">
    <property type="entry name" value="LuxR_C_like"/>
    <property type="match status" value="1"/>
</dbReference>
<dbReference type="AlphaFoldDB" id="A0A3D8Y342"/>
<dbReference type="InterPro" id="IPR016032">
    <property type="entry name" value="Sig_transdc_resp-reg_C-effctor"/>
</dbReference>
<dbReference type="InterPro" id="IPR036388">
    <property type="entry name" value="WH-like_DNA-bd_sf"/>
</dbReference>
<dbReference type="Gene3D" id="3.40.50.2300">
    <property type="match status" value="1"/>
</dbReference>
<dbReference type="RefSeq" id="WP_115834057.1">
    <property type="nucleotide sequence ID" value="NZ_QNUL01000039.1"/>
</dbReference>
<dbReference type="OrthoDB" id="941719at2"/>
<protein>
    <recommendedName>
        <fullName evidence="1">HTH luxR-type domain-containing protein</fullName>
    </recommendedName>
</protein>
<dbReference type="GO" id="GO:0003677">
    <property type="term" value="F:DNA binding"/>
    <property type="evidence" value="ECO:0007669"/>
    <property type="project" value="InterPro"/>
</dbReference>
<dbReference type="SMART" id="SM00421">
    <property type="entry name" value="HTH_LUXR"/>
    <property type="match status" value="1"/>
</dbReference>
<dbReference type="PANTHER" id="PTHR45566">
    <property type="entry name" value="HTH-TYPE TRANSCRIPTIONAL REGULATOR YHJB-RELATED"/>
    <property type="match status" value="1"/>
</dbReference>
<sequence>MLKVAVLAPDPIVRFGIKAFLEKSIENLLVSEFENLGHYQGQQVNSSYGLVFADLGIYTDKFRHIMELKASFSNSRLIVYDMGATFEDGIHYLKHGAQGFLPAISDIKVLLNCIETVLTGQFYLENVDVHLLLKLLFQKKGFKAVNTFRPKLTPRQNEVALLLANGASTTAISQKLGLQMSTVSTFKSIIYRKLNVDNIVELGSVLA</sequence>
<dbReference type="InterPro" id="IPR000792">
    <property type="entry name" value="Tscrpt_reg_LuxR_C"/>
</dbReference>
<evidence type="ECO:0000259" key="1">
    <source>
        <dbReference type="PROSITE" id="PS50043"/>
    </source>
</evidence>
<proteinExistence type="predicted"/>
<organism evidence="2 3">
    <name type="scientific">Dyadobacter luteus</name>
    <dbReference type="NCBI Taxonomy" id="2259619"/>
    <lineage>
        <taxon>Bacteria</taxon>
        <taxon>Pseudomonadati</taxon>
        <taxon>Bacteroidota</taxon>
        <taxon>Cytophagia</taxon>
        <taxon>Cytophagales</taxon>
        <taxon>Spirosomataceae</taxon>
        <taxon>Dyadobacter</taxon>
    </lineage>
</organism>
<dbReference type="GO" id="GO:0006355">
    <property type="term" value="P:regulation of DNA-templated transcription"/>
    <property type="evidence" value="ECO:0007669"/>
    <property type="project" value="InterPro"/>
</dbReference>
<dbReference type="EMBL" id="QNUL01000039">
    <property type="protein sequence ID" value="REA56422.1"/>
    <property type="molecule type" value="Genomic_DNA"/>
</dbReference>
<dbReference type="InterPro" id="IPR051015">
    <property type="entry name" value="EvgA-like"/>
</dbReference>
<dbReference type="Gene3D" id="1.10.10.10">
    <property type="entry name" value="Winged helix-like DNA-binding domain superfamily/Winged helix DNA-binding domain"/>
    <property type="match status" value="1"/>
</dbReference>
<accession>A0A3D8Y342</accession>
<feature type="domain" description="HTH luxR-type" evidence="1">
    <location>
        <begin position="145"/>
        <end position="207"/>
    </location>
</feature>
<dbReference type="Pfam" id="PF00196">
    <property type="entry name" value="GerE"/>
    <property type="match status" value="1"/>
</dbReference>
<dbReference type="PROSITE" id="PS50043">
    <property type="entry name" value="HTH_LUXR_2"/>
    <property type="match status" value="1"/>
</dbReference>
<gene>
    <name evidence="2" type="ORF">DSL64_26875</name>
</gene>
<dbReference type="PRINTS" id="PR00038">
    <property type="entry name" value="HTHLUXR"/>
</dbReference>
<dbReference type="SUPFAM" id="SSF52172">
    <property type="entry name" value="CheY-like"/>
    <property type="match status" value="1"/>
</dbReference>
<evidence type="ECO:0000313" key="2">
    <source>
        <dbReference type="EMBL" id="REA56422.1"/>
    </source>
</evidence>
<name>A0A3D8Y342_9BACT</name>